<sequence length="128" mass="14245">MFLLSTSPLPLLSEGERGWSRQGSFASAIATPYVFVVIRAPRTFEEQPILAAEPHPGVRTARRLDRRRHEPSIREITPPDSSHTPPIPRLERPVGRPHLWLLSSVPTNALRGSLELSGKGTSDARPRE</sequence>
<reference evidence="2 3" key="1">
    <citation type="submission" date="2022-09" db="EMBL/GenBank/DDBJ databases">
        <authorList>
            <person name="Palmer J.M."/>
        </authorList>
    </citation>
    <scope>NUCLEOTIDE SEQUENCE [LARGE SCALE GENOMIC DNA]</scope>
    <source>
        <strain evidence="2 3">DSM 7382</strain>
    </source>
</reference>
<evidence type="ECO:0000256" key="1">
    <source>
        <dbReference type="SAM" id="MobiDB-lite"/>
    </source>
</evidence>
<feature type="region of interest" description="Disordered" evidence="1">
    <location>
        <begin position="51"/>
        <end position="93"/>
    </location>
</feature>
<protein>
    <submittedName>
        <fullName evidence="2">Uncharacterized protein</fullName>
    </submittedName>
</protein>
<evidence type="ECO:0000313" key="3">
    <source>
        <dbReference type="Proteomes" id="UP001385951"/>
    </source>
</evidence>
<gene>
    <name evidence="2" type="ORF">QCA50_010201</name>
</gene>
<comment type="caution">
    <text evidence="2">The sequence shown here is derived from an EMBL/GenBank/DDBJ whole genome shotgun (WGS) entry which is preliminary data.</text>
</comment>
<name>A0AAW0G013_9APHY</name>
<proteinExistence type="predicted"/>
<accession>A0AAW0G013</accession>
<dbReference type="AlphaFoldDB" id="A0AAW0G013"/>
<keyword evidence="3" id="KW-1185">Reference proteome</keyword>
<evidence type="ECO:0000313" key="2">
    <source>
        <dbReference type="EMBL" id="KAK7686601.1"/>
    </source>
</evidence>
<dbReference type="EMBL" id="JASBNA010000016">
    <property type="protein sequence ID" value="KAK7686601.1"/>
    <property type="molecule type" value="Genomic_DNA"/>
</dbReference>
<organism evidence="2 3">
    <name type="scientific">Cerrena zonata</name>
    <dbReference type="NCBI Taxonomy" id="2478898"/>
    <lineage>
        <taxon>Eukaryota</taxon>
        <taxon>Fungi</taxon>
        <taxon>Dikarya</taxon>
        <taxon>Basidiomycota</taxon>
        <taxon>Agaricomycotina</taxon>
        <taxon>Agaricomycetes</taxon>
        <taxon>Polyporales</taxon>
        <taxon>Cerrenaceae</taxon>
        <taxon>Cerrena</taxon>
    </lineage>
</organism>
<dbReference type="Proteomes" id="UP001385951">
    <property type="component" value="Unassembled WGS sequence"/>
</dbReference>